<keyword evidence="2" id="KW-1185">Reference proteome</keyword>
<name>A0ACB6QLG9_9PLEO</name>
<evidence type="ECO:0000313" key="1">
    <source>
        <dbReference type="EMBL" id="KAF2467741.1"/>
    </source>
</evidence>
<evidence type="ECO:0000313" key="2">
    <source>
        <dbReference type="Proteomes" id="UP000799755"/>
    </source>
</evidence>
<gene>
    <name evidence="1" type="ORF">BDR25DRAFT_291722</name>
</gene>
<dbReference type="EMBL" id="MU003519">
    <property type="protein sequence ID" value="KAF2467741.1"/>
    <property type="molecule type" value="Genomic_DNA"/>
</dbReference>
<comment type="caution">
    <text evidence="1">The sequence shown here is derived from an EMBL/GenBank/DDBJ whole genome shotgun (WGS) entry which is preliminary data.</text>
</comment>
<accession>A0ACB6QLG9</accession>
<sequence length="292" mass="33266">MPPPPLHSSSSKATEQSSRIIWAPSIPSIDWSELHQTISTRGILAQASRFREGKSCTFVFESDTKPFSGSQSIIFVVGYADSIKYAFRLPYHLRKSKNRDRLLSNELAQWEAFIQSRIPLVPRVVGYSLSIDNPIGFPFIAYEWVEGKPLVWNDYETAKYIYVAEAIDRKIKRVLNGQLRTAKLVDCLRQRSLIRKYMIPELDSSPWVMVHGDLSGTNIITDTEYNVSGIIDLGFAEYVPLQFAAFFPRILDHQSYQDQDDIDIAPELSDDPESSLVWRSKNSETPRSPNIS</sequence>
<dbReference type="Proteomes" id="UP000799755">
    <property type="component" value="Unassembled WGS sequence"/>
</dbReference>
<organism evidence="1 2">
    <name type="scientific">Lindgomyces ingoldianus</name>
    <dbReference type="NCBI Taxonomy" id="673940"/>
    <lineage>
        <taxon>Eukaryota</taxon>
        <taxon>Fungi</taxon>
        <taxon>Dikarya</taxon>
        <taxon>Ascomycota</taxon>
        <taxon>Pezizomycotina</taxon>
        <taxon>Dothideomycetes</taxon>
        <taxon>Pleosporomycetidae</taxon>
        <taxon>Pleosporales</taxon>
        <taxon>Lindgomycetaceae</taxon>
        <taxon>Lindgomyces</taxon>
    </lineage>
</organism>
<protein>
    <submittedName>
        <fullName evidence="1">Uncharacterized protein</fullName>
    </submittedName>
</protein>
<reference evidence="1" key="1">
    <citation type="journal article" date="2020" name="Stud. Mycol.">
        <title>101 Dothideomycetes genomes: a test case for predicting lifestyles and emergence of pathogens.</title>
        <authorList>
            <person name="Haridas S."/>
            <person name="Albert R."/>
            <person name="Binder M."/>
            <person name="Bloem J."/>
            <person name="Labutti K."/>
            <person name="Salamov A."/>
            <person name="Andreopoulos B."/>
            <person name="Baker S."/>
            <person name="Barry K."/>
            <person name="Bills G."/>
            <person name="Bluhm B."/>
            <person name="Cannon C."/>
            <person name="Castanera R."/>
            <person name="Culley D."/>
            <person name="Daum C."/>
            <person name="Ezra D."/>
            <person name="Gonzalez J."/>
            <person name="Henrissat B."/>
            <person name="Kuo A."/>
            <person name="Liang C."/>
            <person name="Lipzen A."/>
            <person name="Lutzoni F."/>
            <person name="Magnuson J."/>
            <person name="Mondo S."/>
            <person name="Nolan M."/>
            <person name="Ohm R."/>
            <person name="Pangilinan J."/>
            <person name="Park H.-J."/>
            <person name="Ramirez L."/>
            <person name="Alfaro M."/>
            <person name="Sun H."/>
            <person name="Tritt A."/>
            <person name="Yoshinaga Y."/>
            <person name="Zwiers L.-H."/>
            <person name="Turgeon B."/>
            <person name="Goodwin S."/>
            <person name="Spatafora J."/>
            <person name="Crous P."/>
            <person name="Grigoriev I."/>
        </authorList>
    </citation>
    <scope>NUCLEOTIDE SEQUENCE</scope>
    <source>
        <strain evidence="1">ATCC 200398</strain>
    </source>
</reference>
<proteinExistence type="predicted"/>